<dbReference type="PANTHER" id="PTHR33240:SF15">
    <property type="entry name" value="GAG-PRO-LIKE PROTEIN"/>
    <property type="match status" value="1"/>
</dbReference>
<dbReference type="InterPro" id="IPR021109">
    <property type="entry name" value="Peptidase_aspartic_dom_sf"/>
</dbReference>
<organism evidence="1">
    <name type="scientific">Sesamum latifolium</name>
    <dbReference type="NCBI Taxonomy" id="2727402"/>
    <lineage>
        <taxon>Eukaryota</taxon>
        <taxon>Viridiplantae</taxon>
        <taxon>Streptophyta</taxon>
        <taxon>Embryophyta</taxon>
        <taxon>Tracheophyta</taxon>
        <taxon>Spermatophyta</taxon>
        <taxon>Magnoliopsida</taxon>
        <taxon>eudicotyledons</taxon>
        <taxon>Gunneridae</taxon>
        <taxon>Pentapetalae</taxon>
        <taxon>asterids</taxon>
        <taxon>lamiids</taxon>
        <taxon>Lamiales</taxon>
        <taxon>Pedaliaceae</taxon>
        <taxon>Sesamum</taxon>
    </lineage>
</organism>
<dbReference type="PANTHER" id="PTHR33240">
    <property type="entry name" value="OS08G0508500 PROTEIN"/>
    <property type="match status" value="1"/>
</dbReference>
<reference evidence="1" key="2">
    <citation type="journal article" date="2024" name="Plant">
        <title>Genomic evolution and insights into agronomic trait innovations of Sesamum species.</title>
        <authorList>
            <person name="Miao H."/>
            <person name="Wang L."/>
            <person name="Qu L."/>
            <person name="Liu H."/>
            <person name="Sun Y."/>
            <person name="Le M."/>
            <person name="Wang Q."/>
            <person name="Wei S."/>
            <person name="Zheng Y."/>
            <person name="Lin W."/>
            <person name="Duan Y."/>
            <person name="Cao H."/>
            <person name="Xiong S."/>
            <person name="Wang X."/>
            <person name="Wei L."/>
            <person name="Li C."/>
            <person name="Ma Q."/>
            <person name="Ju M."/>
            <person name="Zhao R."/>
            <person name="Li G."/>
            <person name="Mu C."/>
            <person name="Tian Q."/>
            <person name="Mei H."/>
            <person name="Zhang T."/>
            <person name="Gao T."/>
            <person name="Zhang H."/>
        </authorList>
    </citation>
    <scope>NUCLEOTIDE SEQUENCE</scope>
    <source>
        <strain evidence="1">KEN1</strain>
    </source>
</reference>
<comment type="caution">
    <text evidence="1">The sequence shown here is derived from an EMBL/GenBank/DDBJ whole genome shotgun (WGS) entry which is preliminary data.</text>
</comment>
<dbReference type="EMBL" id="JACGWN010000010">
    <property type="protein sequence ID" value="KAL0427222.1"/>
    <property type="molecule type" value="Genomic_DNA"/>
</dbReference>
<proteinExistence type="predicted"/>
<evidence type="ECO:0000313" key="1">
    <source>
        <dbReference type="EMBL" id="KAL0427222.1"/>
    </source>
</evidence>
<dbReference type="CDD" id="cd00303">
    <property type="entry name" value="retropepsin_like"/>
    <property type="match status" value="1"/>
</dbReference>
<sequence>MPRTSMMGNAEVNDPPRKRIIRMIVDGPASGDSQRARKTQVREAYGTKMKEIMDVESANDAPVIQFDQEEQNGPGVPGNDALVITALLANYEIERVFIDSGSSADILFEEPYDQMQLGDVPLEAVDTSLYGFAGEVVHPRGMISLPLTLGISPLRKTCLLKFLVVDIPSAYNVILGRLTLNAFWPIISTYHMKIKFPVVGGVGEAQVDMLQARKCYVEAIKIGKKRVLEEASGEKNPVSEGRTRA</sequence>
<gene>
    <name evidence="1" type="ORF">Slati_2897000</name>
</gene>
<protein>
    <submittedName>
        <fullName evidence="1">Uncharacterized protein</fullName>
    </submittedName>
</protein>
<dbReference type="Gene3D" id="2.40.70.10">
    <property type="entry name" value="Acid Proteases"/>
    <property type="match status" value="1"/>
</dbReference>
<accession>A0AAW2VDE7</accession>
<dbReference type="AlphaFoldDB" id="A0AAW2VDE7"/>
<name>A0AAW2VDE7_9LAMI</name>
<reference evidence="1" key="1">
    <citation type="submission" date="2020-06" db="EMBL/GenBank/DDBJ databases">
        <authorList>
            <person name="Li T."/>
            <person name="Hu X."/>
            <person name="Zhang T."/>
            <person name="Song X."/>
            <person name="Zhang H."/>
            <person name="Dai N."/>
            <person name="Sheng W."/>
            <person name="Hou X."/>
            <person name="Wei L."/>
        </authorList>
    </citation>
    <scope>NUCLEOTIDE SEQUENCE</scope>
    <source>
        <strain evidence="1">KEN1</strain>
        <tissue evidence="1">Leaf</tissue>
    </source>
</reference>